<dbReference type="PANTHER" id="PTHR43767:SF11">
    <property type="entry name" value="MEDIUM-CHAIN-FATTY-ACID--COA LIGASE"/>
    <property type="match status" value="1"/>
</dbReference>
<keyword evidence="2" id="KW-0436">Ligase</keyword>
<accession>A0A1W6JZ73</accession>
<dbReference type="InterPro" id="IPR025110">
    <property type="entry name" value="AMP-bd_C"/>
</dbReference>
<dbReference type="InterPro" id="IPR020845">
    <property type="entry name" value="AMP-binding_CS"/>
</dbReference>
<dbReference type="Pfam" id="PF13193">
    <property type="entry name" value="AMP-binding_C"/>
    <property type="match status" value="1"/>
</dbReference>
<dbReference type="InterPro" id="IPR045851">
    <property type="entry name" value="AMP-bd_C_sf"/>
</dbReference>
<evidence type="ECO:0000313" key="5">
    <source>
        <dbReference type="EMBL" id="ARM75504.1"/>
    </source>
</evidence>
<protein>
    <submittedName>
        <fullName evidence="5">AMP-dependent synthetase</fullName>
    </submittedName>
</protein>
<comment type="similarity">
    <text evidence="1">Belongs to the ATP-dependent AMP-binding enzyme family.</text>
</comment>
<name>A0A1W6JZ73_9CREN</name>
<feature type="domain" description="AMP-dependent synthetase/ligase" evidence="3">
    <location>
        <begin position="24"/>
        <end position="366"/>
    </location>
</feature>
<dbReference type="FunFam" id="3.30.300.30:FF:000008">
    <property type="entry name" value="2,3-dihydroxybenzoate-AMP ligase"/>
    <property type="match status" value="1"/>
</dbReference>
<dbReference type="Pfam" id="PF00501">
    <property type="entry name" value="AMP-binding"/>
    <property type="match status" value="1"/>
</dbReference>
<dbReference type="EMBL" id="CP020477">
    <property type="protein sequence ID" value="ARM75504.1"/>
    <property type="molecule type" value="Genomic_DNA"/>
</dbReference>
<dbReference type="GeneID" id="41590312"/>
<evidence type="ECO:0000259" key="4">
    <source>
        <dbReference type="Pfam" id="PF13193"/>
    </source>
</evidence>
<feature type="domain" description="AMP-binding enzyme C-terminal" evidence="4">
    <location>
        <begin position="421"/>
        <end position="499"/>
    </location>
</feature>
<dbReference type="SUPFAM" id="SSF56801">
    <property type="entry name" value="Acetyl-CoA synthetase-like"/>
    <property type="match status" value="1"/>
</dbReference>
<dbReference type="GO" id="GO:0016877">
    <property type="term" value="F:ligase activity, forming carbon-sulfur bonds"/>
    <property type="evidence" value="ECO:0007669"/>
    <property type="project" value="UniProtKB-ARBA"/>
</dbReference>
<gene>
    <name evidence="5" type="ORF">B6F84_05295</name>
</gene>
<keyword evidence="6" id="KW-1185">Reference proteome</keyword>
<dbReference type="PANTHER" id="PTHR43767">
    <property type="entry name" value="LONG-CHAIN-FATTY-ACID--COA LIGASE"/>
    <property type="match status" value="1"/>
</dbReference>
<dbReference type="Gene3D" id="3.30.300.30">
    <property type="match status" value="1"/>
</dbReference>
<reference evidence="5 6" key="1">
    <citation type="submission" date="2017-03" db="EMBL/GenBank/DDBJ databases">
        <title>Sulfur activation and transportation mechanism of thermophilic Archaea Acidianus manzaensis YN-25.</title>
        <authorList>
            <person name="Ma Y."/>
            <person name="Yang Y."/>
            <person name="Xia J."/>
        </authorList>
    </citation>
    <scope>NUCLEOTIDE SEQUENCE [LARGE SCALE GENOMIC DNA]</scope>
    <source>
        <strain evidence="5 6">YN-25</strain>
    </source>
</reference>
<dbReference type="Proteomes" id="UP000193404">
    <property type="component" value="Chromosome"/>
</dbReference>
<proteinExistence type="inferred from homology"/>
<dbReference type="NCBIfam" id="NF004837">
    <property type="entry name" value="PRK06187.1"/>
    <property type="match status" value="1"/>
</dbReference>
<dbReference type="Gene3D" id="3.40.50.12780">
    <property type="entry name" value="N-terminal domain of ligase-like"/>
    <property type="match status" value="1"/>
</dbReference>
<dbReference type="PROSITE" id="PS00455">
    <property type="entry name" value="AMP_BINDING"/>
    <property type="match status" value="1"/>
</dbReference>
<evidence type="ECO:0000259" key="3">
    <source>
        <dbReference type="Pfam" id="PF00501"/>
    </source>
</evidence>
<dbReference type="OrthoDB" id="193284at2157"/>
<organism evidence="5 6">
    <name type="scientific">Acidianus manzaensis</name>
    <dbReference type="NCBI Taxonomy" id="282676"/>
    <lineage>
        <taxon>Archaea</taxon>
        <taxon>Thermoproteota</taxon>
        <taxon>Thermoprotei</taxon>
        <taxon>Sulfolobales</taxon>
        <taxon>Sulfolobaceae</taxon>
        <taxon>Acidianus</taxon>
    </lineage>
</organism>
<sequence>MKSTIMDFDLTIHDIFWRIEKLYKEKEIVSRLKDNEIVRYTYLDFSKRVRKLANFLKKYEIKNNVVGSIAWNTHRHLELYFAVPMLGGVLHTINVRFHPTEMEYVINFAKDKIVFYDEEIPKSLEENTNATFISMNTIDNIVKEETEIGEFEDVNEKDGAIMCFTSGTTGHPKGVIYSHRSVFIHSLTLLSLIKENDIVMPVVPMFHISAWDVPFATMMTGSKLVLPGIKPSSADLANLIEKERVTLTVGAPTVWISFLDYLRNNKYDISSLRYIITGGAEPPKGMVKEFLEKYGVSVIHAWGMTETEAITTINTSKNIEEISKQGISLPSIEYTLITPDGKEGQWDGKTIGELIIRGSWVINEYYNDEKRTNESFVEINGKKWLKTGDLVVISKDGNIKIVDRTKDIIKSGGEWISSIDLENAIMSYEPVLEAVVIGVKDEKWGERPIAMVVLKDEYKNKIRGDDILNYLQSLNKFPKWWLPDKILFVDSIPKTSTGKLDKKVLRNITSK</sequence>
<dbReference type="AlphaFoldDB" id="A0A1W6JZ73"/>
<dbReference type="InterPro" id="IPR050237">
    <property type="entry name" value="ATP-dep_AMP-bd_enzyme"/>
</dbReference>
<evidence type="ECO:0000313" key="6">
    <source>
        <dbReference type="Proteomes" id="UP000193404"/>
    </source>
</evidence>
<dbReference type="RefSeq" id="WP_148691273.1">
    <property type="nucleotide sequence ID" value="NZ_CP020477.1"/>
</dbReference>
<evidence type="ECO:0000256" key="1">
    <source>
        <dbReference type="ARBA" id="ARBA00006432"/>
    </source>
</evidence>
<evidence type="ECO:0000256" key="2">
    <source>
        <dbReference type="ARBA" id="ARBA00022598"/>
    </source>
</evidence>
<dbReference type="STRING" id="282676.B6F84_05295"/>
<dbReference type="InterPro" id="IPR000873">
    <property type="entry name" value="AMP-dep_synth/lig_dom"/>
</dbReference>
<dbReference type="InterPro" id="IPR042099">
    <property type="entry name" value="ANL_N_sf"/>
</dbReference>
<dbReference type="KEGG" id="aman:B6F84_05295"/>